<dbReference type="KEGG" id="mcn:Mcup_1139"/>
<sequence>MRGIFSPVEKDVIVINDEKPENMNEIVDKIENIFIELIKRVDKIQLDDKPIDQNIKLKILSELVVGIFNFPMMIGYVNLSESKANERGNEPILNSFNYLITYVLKRHLDPDLSGKIYSRLKKTDLSEGENSLENVLNLITGEEENSSENRALNDILSYIYSKEFRESLAEIYESLKNVPADTRPGYNLSSVLSHMTLTSLIAWGIQEDSYDLPAIRLAAVLHDIGKVKNYKEHVQGTNEFFNNILNKVKNDIHSDFLNQLEHARGKASSHHQGGGYLDEADDLAASIDRLSDLVKDILNNDQDVKRWLEEKGKSDLPECYDKPRQYDCFDELKENEYKELTTMLYDKLYDRISSKSEKTKTAQPKGSPVLTLMYIDFLGIQKFISSFPKLKDMSTASFLVDFLVSTLPFIVIDYMITQKGKKNYLPLEALLSGYGGHAMIAFRSYENLAEEVKKEILSLDLLSTLDVSLGVYHTPMIVKDVKYKSVRYDEIWEHLKEQMMDRSKVRWEERAYSYEPKEICSNCGLRPAVKRDDKLCTRCAAVRSISDLKGFHNKVTATYVVGGTVLTPQNCFSGKVDEYAMEFISGYNKPPEDNSNEDVINPPFIGVLKFDANDASKVYSRVITYGMYLDLSYSMDYAIKQGFYESLKDLVSIDPSDADGSLKDMICADSNKVGKHLAARILSGVMYLGGDEGLIFMPGMISVPFSLSFIKKISEKSKFKFKGGLVLIKPKHPVQFAIESVEEVMEKAKIGGEKSENSLGIALTTSIITPESFDTTLNLYKSILRVKNKLEGDDEINLRKAVKLILNVGDRKTSEEETREIYKAVGELYSSLLDKAPAEGVNEERVEHVMDVIRTLEDLVSQYFRSKGGDPKFLIVYMIRERARNEDEKVRSLMELLLRDAKVRICLTKQEECNFPLLDMLNVSKSFRGGLRR</sequence>
<proteinExistence type="predicted"/>
<dbReference type="PATRIC" id="fig|1006006.8.peg.1134"/>
<dbReference type="OrthoDB" id="44247at2157"/>
<dbReference type="AlphaFoldDB" id="F4G346"/>
<dbReference type="STRING" id="1006006.Mcup_1139"/>
<dbReference type="SUPFAM" id="SSF109604">
    <property type="entry name" value="HD-domain/PDEase-like"/>
    <property type="match status" value="1"/>
</dbReference>
<dbReference type="eggNOG" id="arCOG02666">
    <property type="taxonomic scope" value="Archaea"/>
</dbReference>
<dbReference type="PANTHER" id="PTHR36528">
    <property type="entry name" value="CRISPR SYSTEM SINGLE-STRAND-SPECIFIC DEOXYRIBONUCLEASE CAS10/CSM1 (SUBTYPE III-A)"/>
    <property type="match status" value="1"/>
</dbReference>
<evidence type="ECO:0000313" key="2">
    <source>
        <dbReference type="Proteomes" id="UP000007812"/>
    </source>
</evidence>
<dbReference type="GeneID" id="10493330"/>
<accession>F4G346</accession>
<protein>
    <submittedName>
        <fullName evidence="1">Uncharacterized protein</fullName>
    </submittedName>
</protein>
<organism evidence="1 2">
    <name type="scientific">Metallosphaera cuprina (strain Ar-4)</name>
    <dbReference type="NCBI Taxonomy" id="1006006"/>
    <lineage>
        <taxon>Archaea</taxon>
        <taxon>Thermoproteota</taxon>
        <taxon>Thermoprotei</taxon>
        <taxon>Sulfolobales</taxon>
        <taxon>Sulfolobaceae</taxon>
        <taxon>Metallosphaera</taxon>
    </lineage>
</organism>
<dbReference type="HOGENOM" id="CLU_325331_0_0_2"/>
<evidence type="ECO:0000313" key="1">
    <source>
        <dbReference type="EMBL" id="AEB95244.1"/>
    </source>
</evidence>
<dbReference type="RefSeq" id="WP_013737742.1">
    <property type="nucleotide sequence ID" value="NC_015435.1"/>
</dbReference>
<dbReference type="Gene3D" id="3.30.70.270">
    <property type="match status" value="1"/>
</dbReference>
<name>F4G346_METCR</name>
<dbReference type="Proteomes" id="UP000007812">
    <property type="component" value="Chromosome"/>
</dbReference>
<keyword evidence="2" id="KW-1185">Reference proteome</keyword>
<reference evidence="1 2" key="1">
    <citation type="journal article" date="2011" name="J. Bacteriol.">
        <title>Complete genome sequence of Metallosphaera cuprina, a metal sulfide-oxidizing archaeon from a hot spring.</title>
        <authorList>
            <person name="Liu L.J."/>
            <person name="You X.Y."/>
            <person name="Zheng H."/>
            <person name="Wang S."/>
            <person name="Jiang C.Y."/>
            <person name="Liu S.J."/>
        </authorList>
    </citation>
    <scope>NUCLEOTIDE SEQUENCE [LARGE SCALE GENOMIC DNA]</scope>
    <source>
        <strain evidence="1 2">Ar-4</strain>
    </source>
</reference>
<dbReference type="EMBL" id="CP002656">
    <property type="protein sequence ID" value="AEB95244.1"/>
    <property type="molecule type" value="Genomic_DNA"/>
</dbReference>
<dbReference type="InterPro" id="IPR052117">
    <property type="entry name" value="Cas10/Csm1_subtype-III-A"/>
</dbReference>
<dbReference type="PANTHER" id="PTHR36528:SF1">
    <property type="entry name" value="CRISPR SYSTEM SINGLE-STRAND-SPECIFIC DEOXYRIBONUCLEASE CAS10_CSM1 (SUBTYPE III-A)"/>
    <property type="match status" value="1"/>
</dbReference>
<gene>
    <name evidence="1" type="ordered locus">Mcup_1139</name>
</gene>
<dbReference type="InterPro" id="IPR043128">
    <property type="entry name" value="Rev_trsase/Diguanyl_cyclase"/>
</dbReference>